<dbReference type="InterPro" id="IPR013230">
    <property type="entry name" value="Peptidase_M15A_C"/>
</dbReference>
<accession>A0A8S5RHM0</accession>
<name>A0A8S5RHM0_9VIRU</name>
<dbReference type="Gene3D" id="3.30.1380.10">
    <property type="match status" value="1"/>
</dbReference>
<dbReference type="EMBL" id="BK059105">
    <property type="protein sequence ID" value="DAE30659.1"/>
    <property type="molecule type" value="Genomic_DNA"/>
</dbReference>
<organism evidence="2">
    <name type="scientific">virus sp. ctML55</name>
    <dbReference type="NCBI Taxonomy" id="2827627"/>
    <lineage>
        <taxon>Viruses</taxon>
    </lineage>
</organism>
<feature type="domain" description="Peptidase M15A C-terminal" evidence="1">
    <location>
        <begin position="7"/>
        <end position="46"/>
    </location>
</feature>
<dbReference type="InterPro" id="IPR009045">
    <property type="entry name" value="Zn_M74/Hedgehog-like"/>
</dbReference>
<dbReference type="Pfam" id="PF08291">
    <property type="entry name" value="Peptidase_M15_3"/>
    <property type="match status" value="1"/>
</dbReference>
<evidence type="ECO:0000313" key="2">
    <source>
        <dbReference type="EMBL" id="DAE30659.1"/>
    </source>
</evidence>
<dbReference type="SUPFAM" id="SSF55166">
    <property type="entry name" value="Hedgehog/DD-peptidase"/>
    <property type="match status" value="1"/>
</dbReference>
<protein>
    <submittedName>
        <fullName evidence="2">Peptidase</fullName>
    </submittedName>
</protein>
<sequence>MIALIENVLDPLREAYGKPIIVTSGYRCPALNRAVGGASTSQHMTG</sequence>
<reference evidence="2" key="1">
    <citation type="journal article" date="2021" name="Proc. Natl. Acad. Sci. U.S.A.">
        <title>A Catalog of Tens of Thousands of Viruses from Human Metagenomes Reveals Hidden Associations with Chronic Diseases.</title>
        <authorList>
            <person name="Tisza M.J."/>
            <person name="Buck C.B."/>
        </authorList>
    </citation>
    <scope>NUCLEOTIDE SEQUENCE</scope>
    <source>
        <strain evidence="2">CtML55</strain>
    </source>
</reference>
<proteinExistence type="predicted"/>
<evidence type="ECO:0000259" key="1">
    <source>
        <dbReference type="Pfam" id="PF08291"/>
    </source>
</evidence>